<gene>
    <name evidence="4" type="ORF">AAW51_4167</name>
</gene>
<dbReference type="RefSeq" id="WP_047196129.1">
    <property type="nucleotide sequence ID" value="NZ_CP011371.1"/>
</dbReference>
<dbReference type="SUPFAM" id="SSF56801">
    <property type="entry name" value="Acetyl-CoA synthetase-like"/>
    <property type="match status" value="1"/>
</dbReference>
<dbReference type="PANTHER" id="PTHR43352:SF1">
    <property type="entry name" value="ANTHRANILATE--COA LIGASE"/>
    <property type="match status" value="1"/>
</dbReference>
<evidence type="ECO:0000313" key="4">
    <source>
        <dbReference type="EMBL" id="AKJ30858.1"/>
    </source>
</evidence>
<dbReference type="InterPro" id="IPR000873">
    <property type="entry name" value="AMP-dep_synth/lig_dom"/>
</dbReference>
<dbReference type="InterPro" id="IPR042099">
    <property type="entry name" value="ANL_N_sf"/>
</dbReference>
<organism evidence="4 5">
    <name type="scientific">Caldimonas brevitalea</name>
    <dbReference type="NCBI Taxonomy" id="413882"/>
    <lineage>
        <taxon>Bacteria</taxon>
        <taxon>Pseudomonadati</taxon>
        <taxon>Pseudomonadota</taxon>
        <taxon>Betaproteobacteria</taxon>
        <taxon>Burkholderiales</taxon>
        <taxon>Sphaerotilaceae</taxon>
        <taxon>Caldimonas</taxon>
    </lineage>
</organism>
<proteinExistence type="predicted"/>
<evidence type="ECO:0000313" key="5">
    <source>
        <dbReference type="Proteomes" id="UP000035352"/>
    </source>
</evidence>
<name>A0A0G3BS84_9BURK</name>
<feature type="domain" description="AMP-dependent synthetase/ligase" evidence="2">
    <location>
        <begin position="20"/>
        <end position="401"/>
    </location>
</feature>
<dbReference type="InterPro" id="IPR025110">
    <property type="entry name" value="AMP-bd_C"/>
</dbReference>
<dbReference type="GO" id="GO:0016878">
    <property type="term" value="F:acid-thiol ligase activity"/>
    <property type="evidence" value="ECO:0007669"/>
    <property type="project" value="TreeGrafter"/>
</dbReference>
<dbReference type="PATRIC" id="fig|413882.6.peg.4357"/>
<dbReference type="GO" id="GO:0044550">
    <property type="term" value="P:secondary metabolite biosynthetic process"/>
    <property type="evidence" value="ECO:0007669"/>
    <property type="project" value="TreeGrafter"/>
</dbReference>
<evidence type="ECO:0000259" key="2">
    <source>
        <dbReference type="Pfam" id="PF00501"/>
    </source>
</evidence>
<dbReference type="PANTHER" id="PTHR43352">
    <property type="entry name" value="ACETYL-COA SYNTHETASE"/>
    <property type="match status" value="1"/>
</dbReference>
<dbReference type="PROSITE" id="PS00455">
    <property type="entry name" value="AMP_BINDING"/>
    <property type="match status" value="1"/>
</dbReference>
<dbReference type="Pfam" id="PF00501">
    <property type="entry name" value="AMP-binding"/>
    <property type="match status" value="1"/>
</dbReference>
<keyword evidence="5" id="KW-1185">Reference proteome</keyword>
<dbReference type="AlphaFoldDB" id="A0A0G3BS84"/>
<dbReference type="InterPro" id="IPR045851">
    <property type="entry name" value="AMP-bd_C_sf"/>
</dbReference>
<dbReference type="Pfam" id="PF13193">
    <property type="entry name" value="AMP-binding_C"/>
    <property type="match status" value="1"/>
</dbReference>
<dbReference type="Gene3D" id="3.40.50.12780">
    <property type="entry name" value="N-terminal domain of ligase-like"/>
    <property type="match status" value="1"/>
</dbReference>
<reference evidence="4 5" key="1">
    <citation type="submission" date="2015-05" db="EMBL/GenBank/DDBJ databases">
        <authorList>
            <person name="Tang B."/>
            <person name="Yu Y."/>
        </authorList>
    </citation>
    <scope>NUCLEOTIDE SEQUENCE [LARGE SCALE GENOMIC DNA]</scope>
    <source>
        <strain evidence="4 5">DSM 7029</strain>
    </source>
</reference>
<evidence type="ECO:0000259" key="3">
    <source>
        <dbReference type="Pfam" id="PF13193"/>
    </source>
</evidence>
<dbReference type="InterPro" id="IPR020845">
    <property type="entry name" value="AMP-binding_CS"/>
</dbReference>
<dbReference type="STRING" id="413882.AAW51_4167"/>
<dbReference type="EMBL" id="CP011371">
    <property type="protein sequence ID" value="AKJ30858.1"/>
    <property type="molecule type" value="Genomic_DNA"/>
</dbReference>
<feature type="domain" description="AMP-binding enzyme C-terminal" evidence="3">
    <location>
        <begin position="452"/>
        <end position="527"/>
    </location>
</feature>
<dbReference type="Gene3D" id="3.30.300.30">
    <property type="match status" value="1"/>
</dbReference>
<dbReference type="Proteomes" id="UP000035352">
    <property type="component" value="Chromosome"/>
</dbReference>
<keyword evidence="1" id="KW-0436">Ligase</keyword>
<evidence type="ECO:0000256" key="1">
    <source>
        <dbReference type="ARBA" id="ARBA00022598"/>
    </source>
</evidence>
<dbReference type="KEGG" id="pbh:AAW51_4167"/>
<sequence>MSLKRLHIIFDRRLSAANFFEKALQVYGDKHFLDFDVPLELDRRYPKITVSELIAVMNRASNVLLEHGLQRFDRVALLKANDADYFVYGFAAVRAGGIAVPMNGGMQPHIVVDYLNYVGATVVVLDRERLERLEALDWRSRCPQVREVLVTDAPGPQGGSLPALLSRASDRFEPVALEPDEDVLIVHTSGTTGVPKGVLHTSGSYVAGLKGMLKVAIIPQRLPIMSAFPFNHYIAYQGIGSALVGGNVGILVSRPSGERMLELIQKLRPGVVFSFPHSLVEMYHHGMKQYDLDSVKLWMAGADCSHEAHIREFVRRGSLVKVFGKTLLPSLYIDNLGSSEVGFPAFHRISSRYSTLYSRCIGKRMWSGPQVKVADEHGQELPPDHIGRLMVKGPTLFKGYWNSHDRLHGVVKDGWWWTGDVGYRDARGRYFHLDRDVDTVRTRTCAVSSLLLEEHILNHPKVSEAVVVGKRAADGSHVPFAYVQLRRDERAADAELLQWARSGLPQGVDQLELRIVVPEQIPRGLTGKVLKRELRRQLDGA</sequence>
<accession>A0A0G3BS84</accession>
<protein>
    <submittedName>
        <fullName evidence="4">Long-chain acyl-CoA synthetase</fullName>
    </submittedName>
</protein>